<dbReference type="InterPro" id="IPR041429">
    <property type="entry name" value="ITPK1_N"/>
</dbReference>
<evidence type="ECO:0000256" key="2">
    <source>
        <dbReference type="ARBA" id="ARBA00009601"/>
    </source>
</evidence>
<comment type="caution">
    <text evidence="12">The sequence shown here is derived from an EMBL/GenBank/DDBJ whole genome shotgun (WGS) entry which is preliminary data.</text>
</comment>
<dbReference type="PROSITE" id="PS50975">
    <property type="entry name" value="ATP_GRASP"/>
    <property type="match status" value="1"/>
</dbReference>
<keyword evidence="8" id="KW-0460">Magnesium</keyword>
<dbReference type="PANTHER" id="PTHR14217:SF1">
    <property type="entry name" value="INOSITOL-TETRAKISPHOSPHATE 1-KINASE"/>
    <property type="match status" value="1"/>
</dbReference>
<evidence type="ECO:0000313" key="13">
    <source>
        <dbReference type="Proteomes" id="UP001295423"/>
    </source>
</evidence>
<dbReference type="GO" id="GO:0047325">
    <property type="term" value="F:inositol-3,4,5,6-tetrakisphosphate 1-kinase activity"/>
    <property type="evidence" value="ECO:0007669"/>
    <property type="project" value="InterPro"/>
</dbReference>
<feature type="domain" description="ATP-grasp" evidence="11">
    <location>
        <begin position="244"/>
        <end position="459"/>
    </location>
</feature>
<dbReference type="Gene3D" id="3.30.470.20">
    <property type="entry name" value="ATP-grasp fold, B domain"/>
    <property type="match status" value="1"/>
</dbReference>
<evidence type="ECO:0000256" key="1">
    <source>
        <dbReference type="ARBA" id="ARBA00001946"/>
    </source>
</evidence>
<evidence type="ECO:0000256" key="5">
    <source>
        <dbReference type="ARBA" id="ARBA00022741"/>
    </source>
</evidence>
<evidence type="ECO:0000256" key="9">
    <source>
        <dbReference type="ARBA" id="ARBA00023235"/>
    </source>
</evidence>
<accession>A0AAD2JP20</accession>
<dbReference type="GO" id="GO:0052725">
    <property type="term" value="F:inositol-1,3,4-trisphosphate 6-kinase activity"/>
    <property type="evidence" value="ECO:0007669"/>
    <property type="project" value="InterPro"/>
</dbReference>
<keyword evidence="7 10" id="KW-0067">ATP-binding</keyword>
<dbReference type="GO" id="GO:0032957">
    <property type="term" value="P:inositol trisphosphate metabolic process"/>
    <property type="evidence" value="ECO:0007669"/>
    <property type="project" value="InterPro"/>
</dbReference>
<dbReference type="InterPro" id="IPR008656">
    <property type="entry name" value="Inositol_tetrakis-P_1-kinase"/>
</dbReference>
<dbReference type="GO" id="GO:0005524">
    <property type="term" value="F:ATP binding"/>
    <property type="evidence" value="ECO:0007669"/>
    <property type="project" value="UniProtKB-UniRule"/>
</dbReference>
<dbReference type="GO" id="GO:0000287">
    <property type="term" value="F:magnesium ion binding"/>
    <property type="evidence" value="ECO:0007669"/>
    <property type="project" value="InterPro"/>
</dbReference>
<dbReference type="SUPFAM" id="SSF56059">
    <property type="entry name" value="Glutathione synthetase ATP-binding domain-like"/>
    <property type="match status" value="1"/>
</dbReference>
<dbReference type="InterPro" id="IPR011761">
    <property type="entry name" value="ATP-grasp"/>
</dbReference>
<evidence type="ECO:0000313" key="12">
    <source>
        <dbReference type="EMBL" id="CAJ1967897.1"/>
    </source>
</evidence>
<keyword evidence="4" id="KW-0479">Metal-binding</keyword>
<evidence type="ECO:0000256" key="10">
    <source>
        <dbReference type="PROSITE-ProRule" id="PRU00409"/>
    </source>
</evidence>
<gene>
    <name evidence="12" type="ORF">CYCCA115_LOCUS22989</name>
</gene>
<dbReference type="PANTHER" id="PTHR14217">
    <property type="entry name" value="INOSITOL-TETRAKISPHOSPHATE 1-KINASE"/>
    <property type="match status" value="1"/>
</dbReference>
<evidence type="ECO:0000256" key="3">
    <source>
        <dbReference type="ARBA" id="ARBA00022679"/>
    </source>
</evidence>
<dbReference type="EMBL" id="CAKOGP040002351">
    <property type="protein sequence ID" value="CAJ1967897.1"/>
    <property type="molecule type" value="Genomic_DNA"/>
</dbReference>
<sequence>MPNNDDDNDSRTEPQDQEVETNISVVVGYAFGPKKMKSMGFVMAEASRAEFVMVEAPRAEVISEEDDSCDEHQHFQCLVAPQTVFPVLGIEKSIQSSLTTESLRCLEKASKKSSNLKGFLRHFWSTCSSNGGSVTETASSTPTTCAPIASRPRLSIQISFVPLDPNSPFEDQCGRDLDLILHKLTEDILSCTLGNCDPLARARVERLSQYQRNHPNCCMLDDPKNVMTLMSRSDIAMRLHICLKGVTTANGIVVHAPKYIVIKEDTSQLRKQLSSAGLTLPLIVKPLVAAGTKQSHHMTIAVKESAILNGIPSNSLIQEYVNHNQKLYKVYVMGTRVHVYERASLPNLPADVAEKASTDLVKFDSQHPYPQLKDFGISSCNKSPMTRLMPVTPDEVMPLVVSLKRAFGLELFGFDILISSDHNEWLVVDVNYFPSYKEVPDFPQQLANYLAQRVLRQRCQNMESSYN</sequence>
<keyword evidence="13" id="KW-1185">Reference proteome</keyword>
<comment type="cofactor">
    <cofactor evidence="1">
        <name>Mg(2+)</name>
        <dbReference type="ChEBI" id="CHEBI:18420"/>
    </cofactor>
</comment>
<keyword evidence="9" id="KW-0413">Isomerase</keyword>
<keyword evidence="3" id="KW-0808">Transferase</keyword>
<name>A0AAD2JP20_9STRA</name>
<dbReference type="GO" id="GO:0016853">
    <property type="term" value="F:isomerase activity"/>
    <property type="evidence" value="ECO:0007669"/>
    <property type="project" value="UniProtKB-KW"/>
</dbReference>
<keyword evidence="6" id="KW-0418">Kinase</keyword>
<dbReference type="Pfam" id="PF17927">
    <property type="entry name" value="Ins134_P3_kin_N"/>
    <property type="match status" value="1"/>
</dbReference>
<evidence type="ECO:0000256" key="7">
    <source>
        <dbReference type="ARBA" id="ARBA00022840"/>
    </source>
</evidence>
<dbReference type="InterPro" id="IPR040464">
    <property type="entry name" value="InsP(3)kin_ATP-grasp"/>
</dbReference>
<evidence type="ECO:0000256" key="4">
    <source>
        <dbReference type="ARBA" id="ARBA00022723"/>
    </source>
</evidence>
<organism evidence="12 13">
    <name type="scientific">Cylindrotheca closterium</name>
    <dbReference type="NCBI Taxonomy" id="2856"/>
    <lineage>
        <taxon>Eukaryota</taxon>
        <taxon>Sar</taxon>
        <taxon>Stramenopiles</taxon>
        <taxon>Ochrophyta</taxon>
        <taxon>Bacillariophyta</taxon>
        <taxon>Bacillariophyceae</taxon>
        <taxon>Bacillariophycidae</taxon>
        <taxon>Bacillariales</taxon>
        <taxon>Bacillariaceae</taxon>
        <taxon>Cylindrotheca</taxon>
    </lineage>
</organism>
<dbReference type="Gene3D" id="3.30.1490.220">
    <property type="match status" value="1"/>
</dbReference>
<dbReference type="Proteomes" id="UP001295423">
    <property type="component" value="Unassembled WGS sequence"/>
</dbReference>
<dbReference type="AlphaFoldDB" id="A0AAD2JP20"/>
<proteinExistence type="inferred from homology"/>
<dbReference type="Gene3D" id="3.40.50.11370">
    <property type="match status" value="1"/>
</dbReference>
<evidence type="ECO:0000256" key="6">
    <source>
        <dbReference type="ARBA" id="ARBA00022777"/>
    </source>
</evidence>
<dbReference type="Pfam" id="PF05770">
    <property type="entry name" value="Ins134_P3_kin"/>
    <property type="match status" value="1"/>
</dbReference>
<keyword evidence="5 10" id="KW-0547">Nucleotide-binding</keyword>
<protein>
    <recommendedName>
        <fullName evidence="11">ATP-grasp domain-containing protein</fullName>
    </recommendedName>
</protein>
<dbReference type="GO" id="GO:0005737">
    <property type="term" value="C:cytoplasm"/>
    <property type="evidence" value="ECO:0007669"/>
    <property type="project" value="TreeGrafter"/>
</dbReference>
<evidence type="ECO:0000256" key="8">
    <source>
        <dbReference type="ARBA" id="ARBA00022842"/>
    </source>
</evidence>
<reference evidence="12" key="1">
    <citation type="submission" date="2023-08" db="EMBL/GenBank/DDBJ databases">
        <authorList>
            <person name="Audoor S."/>
            <person name="Bilcke G."/>
        </authorList>
    </citation>
    <scope>NUCLEOTIDE SEQUENCE</scope>
</reference>
<evidence type="ECO:0000259" key="11">
    <source>
        <dbReference type="PROSITE" id="PS50975"/>
    </source>
</evidence>
<dbReference type="GO" id="GO:0052726">
    <property type="term" value="F:inositol-1,3,4-trisphosphate 5-kinase activity"/>
    <property type="evidence" value="ECO:0007669"/>
    <property type="project" value="InterPro"/>
</dbReference>
<comment type="similarity">
    <text evidence="2">Belongs to the ITPK1 family.</text>
</comment>